<dbReference type="SUPFAM" id="SSF55729">
    <property type="entry name" value="Acyl-CoA N-acyltransferases (Nat)"/>
    <property type="match status" value="1"/>
</dbReference>
<protein>
    <submittedName>
        <fullName evidence="4">Predicted N-acetyltransferase</fullName>
        <ecNumber evidence="4">2.3.1.-</ecNumber>
    </submittedName>
</protein>
<evidence type="ECO:0000256" key="2">
    <source>
        <dbReference type="ARBA" id="ARBA00023315"/>
    </source>
</evidence>
<keyword evidence="1 4" id="KW-0808">Transferase</keyword>
<keyword evidence="2 4" id="KW-0012">Acyltransferase</keyword>
<evidence type="ECO:0000259" key="3">
    <source>
        <dbReference type="PROSITE" id="PS51186"/>
    </source>
</evidence>
<dbReference type="PANTHER" id="PTHR43877">
    <property type="entry name" value="AMINOALKYLPHOSPHONATE N-ACETYLTRANSFERASE-RELATED-RELATED"/>
    <property type="match status" value="1"/>
</dbReference>
<dbReference type="STRING" id="1117943.SFHH103_03888"/>
<dbReference type="GO" id="GO:0016747">
    <property type="term" value="F:acyltransferase activity, transferring groups other than amino-acyl groups"/>
    <property type="evidence" value="ECO:0007669"/>
    <property type="project" value="InterPro"/>
</dbReference>
<dbReference type="InterPro" id="IPR050832">
    <property type="entry name" value="Bact_Acetyltransf"/>
</dbReference>
<dbReference type="EMBL" id="HE616890">
    <property type="protein sequence ID" value="CCE98379.1"/>
    <property type="molecule type" value="Genomic_DNA"/>
</dbReference>
<name>G9A669_SINF1</name>
<reference evidence="4 5" key="1">
    <citation type="journal article" date="2012" name="J. Bacteriol.">
        <title>Genome sequence of the soybean symbiont Sinorhizobium fredii HH103.</title>
        <authorList>
            <person name="Weidner S."/>
            <person name="Becker A."/>
            <person name="Bonilla I."/>
            <person name="Jaenicke S."/>
            <person name="Lloret J."/>
            <person name="Margaret I."/>
            <person name="Puhler A."/>
            <person name="Ruiz-Sainz J.E."/>
            <person name="Schneiker-Bekel S."/>
            <person name="Szczepanowski R."/>
            <person name="Vinardell J.M."/>
            <person name="Zehner S."/>
            <person name="Gottfert M."/>
        </authorList>
    </citation>
    <scope>NUCLEOTIDE SEQUENCE [LARGE SCALE GENOMIC DNA]</scope>
    <source>
        <strain evidence="4 5">HH103</strain>
    </source>
</reference>
<dbReference type="Pfam" id="PF00583">
    <property type="entry name" value="Acetyltransf_1"/>
    <property type="match status" value="1"/>
</dbReference>
<evidence type="ECO:0000256" key="1">
    <source>
        <dbReference type="ARBA" id="ARBA00022679"/>
    </source>
</evidence>
<dbReference type="eggNOG" id="COG1247">
    <property type="taxonomic scope" value="Bacteria"/>
</dbReference>
<proteinExistence type="predicted"/>
<evidence type="ECO:0000313" key="4">
    <source>
        <dbReference type="EMBL" id="CCE98379.1"/>
    </source>
</evidence>
<dbReference type="EC" id="2.3.1.-" evidence="4"/>
<sequence>MRARKSCGSLSSLNAETPWQAGPNARVAPTVACVANKDKRNRQYAAGRDSGPGLSGGGPHPYIISMRNFRRIEIRPAVPDDVMMIASVLVSTWRATFRGIISDAYLDAMKVEDQAIGHARRMRSPGAFLLVAVDMSEERVIGFANYGRARAMPPGFDRELYELYLLPEFHGAGIGAALLRAVAAHCREMQASSLFAWVLAGNPNRAFYERLGARAVGQGRVSVGRQSLEQIAYRWDDLAKLAGFGNISA</sequence>
<dbReference type="InterPro" id="IPR000182">
    <property type="entry name" value="GNAT_dom"/>
</dbReference>
<gene>
    <name evidence="4" type="ordered locus">SFHH103_03888</name>
</gene>
<dbReference type="Proteomes" id="UP000007735">
    <property type="component" value="Chromosome"/>
</dbReference>
<dbReference type="KEGG" id="sfh:SFHH103_03888"/>
<dbReference type="HOGENOM" id="CLU_013985_18_2_5"/>
<dbReference type="PANTHER" id="PTHR43877:SF1">
    <property type="entry name" value="ACETYLTRANSFERASE"/>
    <property type="match status" value="1"/>
</dbReference>
<dbReference type="Gene3D" id="3.40.630.30">
    <property type="match status" value="1"/>
</dbReference>
<dbReference type="AlphaFoldDB" id="G9A669"/>
<dbReference type="InterPro" id="IPR016181">
    <property type="entry name" value="Acyl_CoA_acyltransferase"/>
</dbReference>
<organism evidence="4 5">
    <name type="scientific">Sinorhizobium fredii (strain HH103)</name>
    <dbReference type="NCBI Taxonomy" id="1117943"/>
    <lineage>
        <taxon>Bacteria</taxon>
        <taxon>Pseudomonadati</taxon>
        <taxon>Pseudomonadota</taxon>
        <taxon>Alphaproteobacteria</taxon>
        <taxon>Hyphomicrobiales</taxon>
        <taxon>Rhizobiaceae</taxon>
        <taxon>Sinorhizobium/Ensifer group</taxon>
        <taxon>Sinorhizobium</taxon>
    </lineage>
</organism>
<evidence type="ECO:0000313" key="5">
    <source>
        <dbReference type="Proteomes" id="UP000007735"/>
    </source>
</evidence>
<dbReference type="PATRIC" id="fig|380.5.peg.4110"/>
<feature type="domain" description="N-acetyltransferase" evidence="3">
    <location>
        <begin position="72"/>
        <end position="240"/>
    </location>
</feature>
<accession>G9A669</accession>
<dbReference type="CDD" id="cd04301">
    <property type="entry name" value="NAT_SF"/>
    <property type="match status" value="1"/>
</dbReference>
<dbReference type="PROSITE" id="PS51186">
    <property type="entry name" value="GNAT"/>
    <property type="match status" value="1"/>
</dbReference>